<reference evidence="1" key="2">
    <citation type="submission" date="2023-05" db="EMBL/GenBank/DDBJ databases">
        <authorList>
            <consortium name="Lawrence Berkeley National Laboratory"/>
            <person name="Steindorff A."/>
            <person name="Hensen N."/>
            <person name="Bonometti L."/>
            <person name="Westerberg I."/>
            <person name="Brannstrom I.O."/>
            <person name="Guillou S."/>
            <person name="Cros-Aarteil S."/>
            <person name="Calhoun S."/>
            <person name="Haridas S."/>
            <person name="Kuo A."/>
            <person name="Mondo S."/>
            <person name="Pangilinan J."/>
            <person name="Riley R."/>
            <person name="Labutti K."/>
            <person name="Andreopoulos B."/>
            <person name="Lipzen A."/>
            <person name="Chen C."/>
            <person name="Yanf M."/>
            <person name="Daum C."/>
            <person name="Ng V."/>
            <person name="Clum A."/>
            <person name="Ohm R."/>
            <person name="Martin F."/>
            <person name="Silar P."/>
            <person name="Natvig D."/>
            <person name="Lalanne C."/>
            <person name="Gautier V."/>
            <person name="Ament-Velasquez S.L."/>
            <person name="Kruys A."/>
            <person name="Hutchinson M.I."/>
            <person name="Powell A.J."/>
            <person name="Barry K."/>
            <person name="Miller A.N."/>
            <person name="Grigoriev I.V."/>
            <person name="Debuchy R."/>
            <person name="Gladieux P."/>
            <person name="Thoren M.H."/>
            <person name="Johannesson H."/>
        </authorList>
    </citation>
    <scope>NUCLEOTIDE SEQUENCE</scope>
    <source>
        <strain evidence="1">CBS 538.74</strain>
    </source>
</reference>
<evidence type="ECO:0008006" key="3">
    <source>
        <dbReference type="Google" id="ProtNLM"/>
    </source>
</evidence>
<reference evidence="1" key="1">
    <citation type="journal article" date="2023" name="Mol. Phylogenet. Evol.">
        <title>Genome-scale phylogeny and comparative genomics of the fungal order Sordariales.</title>
        <authorList>
            <person name="Hensen N."/>
            <person name="Bonometti L."/>
            <person name="Westerberg I."/>
            <person name="Brannstrom I.O."/>
            <person name="Guillou S."/>
            <person name="Cros-Aarteil S."/>
            <person name="Calhoun S."/>
            <person name="Haridas S."/>
            <person name="Kuo A."/>
            <person name="Mondo S."/>
            <person name="Pangilinan J."/>
            <person name="Riley R."/>
            <person name="LaButti K."/>
            <person name="Andreopoulos B."/>
            <person name="Lipzen A."/>
            <person name="Chen C."/>
            <person name="Yan M."/>
            <person name="Daum C."/>
            <person name="Ng V."/>
            <person name="Clum A."/>
            <person name="Steindorff A."/>
            <person name="Ohm R.A."/>
            <person name="Martin F."/>
            <person name="Silar P."/>
            <person name="Natvig D.O."/>
            <person name="Lalanne C."/>
            <person name="Gautier V."/>
            <person name="Ament-Velasquez S.L."/>
            <person name="Kruys A."/>
            <person name="Hutchinson M.I."/>
            <person name="Powell A.J."/>
            <person name="Barry K."/>
            <person name="Miller A.N."/>
            <person name="Grigoriev I.V."/>
            <person name="Debuchy R."/>
            <person name="Gladieux P."/>
            <person name="Hiltunen Thoren M."/>
            <person name="Johannesson H."/>
        </authorList>
    </citation>
    <scope>NUCLEOTIDE SEQUENCE</scope>
    <source>
        <strain evidence="1">CBS 538.74</strain>
    </source>
</reference>
<dbReference type="InterPro" id="IPR032675">
    <property type="entry name" value="LRR_dom_sf"/>
</dbReference>
<sequence length="346" mass="39606">MRLLSNLPAELIEDIIQVFCLGCTANPLAEDERYCYFGNCRCPAYRSAPYHSSRVSALASLCLTSRQLNSAATRHLYHRPLGNKWWLLARTLLARKDLGQMVRDFPEKNYDMDGAELNCPPEVGTYFAEYYQAYVDSLPENSFLMESALETLNDVPFRRGENFPLDIITSLCPNLETLSTDVDYFNVFRFCPPQSLVRLRSVTLAHADTEFGMDIGYSVHLFRAAPNIDNLTLYAAARCPDLNLTLDKLTNLNLQPGAFSSNSLHHILAACPNLERFNYEMGYDNVGYEQFTLLEAWDAFLAHTPKLKVVRLDRGEVDYDEIWNEDDAESLRRVMEDRGIQFELCW</sequence>
<name>A0AAN6VH16_9PEZI</name>
<dbReference type="Gene3D" id="3.80.10.10">
    <property type="entry name" value="Ribonuclease Inhibitor"/>
    <property type="match status" value="1"/>
</dbReference>
<proteinExistence type="predicted"/>
<evidence type="ECO:0000313" key="1">
    <source>
        <dbReference type="EMBL" id="KAK4151393.1"/>
    </source>
</evidence>
<comment type="caution">
    <text evidence="1">The sequence shown here is derived from an EMBL/GenBank/DDBJ whole genome shotgun (WGS) entry which is preliminary data.</text>
</comment>
<organism evidence="1 2">
    <name type="scientific">Chaetomidium leptoderma</name>
    <dbReference type="NCBI Taxonomy" id="669021"/>
    <lineage>
        <taxon>Eukaryota</taxon>
        <taxon>Fungi</taxon>
        <taxon>Dikarya</taxon>
        <taxon>Ascomycota</taxon>
        <taxon>Pezizomycotina</taxon>
        <taxon>Sordariomycetes</taxon>
        <taxon>Sordariomycetidae</taxon>
        <taxon>Sordariales</taxon>
        <taxon>Chaetomiaceae</taxon>
        <taxon>Chaetomidium</taxon>
    </lineage>
</organism>
<protein>
    <recommendedName>
        <fullName evidence="3">F-box domain-containing protein</fullName>
    </recommendedName>
</protein>
<evidence type="ECO:0000313" key="2">
    <source>
        <dbReference type="Proteomes" id="UP001302745"/>
    </source>
</evidence>
<dbReference type="Proteomes" id="UP001302745">
    <property type="component" value="Unassembled WGS sequence"/>
</dbReference>
<dbReference type="EMBL" id="MU857018">
    <property type="protein sequence ID" value="KAK4151393.1"/>
    <property type="molecule type" value="Genomic_DNA"/>
</dbReference>
<gene>
    <name evidence="1" type="ORF">C8A00DRAFT_45398</name>
</gene>
<accession>A0AAN6VH16</accession>
<dbReference type="AlphaFoldDB" id="A0AAN6VH16"/>
<keyword evidence="2" id="KW-1185">Reference proteome</keyword>